<dbReference type="Pfam" id="PF01757">
    <property type="entry name" value="Acyl_transf_3"/>
    <property type="match status" value="1"/>
</dbReference>
<dbReference type="EMBL" id="UGUU01000001">
    <property type="protein sequence ID" value="SUD37886.1"/>
    <property type="molecule type" value="Genomic_DNA"/>
</dbReference>
<name>A0A379IP21_ECTME</name>
<feature type="domain" description="Acyltransferase 3" evidence="1">
    <location>
        <begin position="10"/>
        <end position="357"/>
    </location>
</feature>
<protein>
    <submittedName>
        <fullName evidence="2">Acyltransferase 3</fullName>
    </submittedName>
</protein>
<evidence type="ECO:0000313" key="3">
    <source>
        <dbReference type="Proteomes" id="UP000254260"/>
    </source>
</evidence>
<evidence type="ECO:0000313" key="2">
    <source>
        <dbReference type="EMBL" id="SUD37886.1"/>
    </source>
</evidence>
<dbReference type="InterPro" id="IPR050879">
    <property type="entry name" value="Acyltransferase_3"/>
</dbReference>
<keyword evidence="2" id="KW-0012">Acyltransferase</keyword>
<dbReference type="InterPro" id="IPR002656">
    <property type="entry name" value="Acyl_transf_3_dom"/>
</dbReference>
<dbReference type="AlphaFoldDB" id="A0A379IP21"/>
<sequence>MTDSRISRNSGLDYLRALSVVIVLANHCFLGLFVATSVVAWNGLASYLSASAIISIEWLFVLSGYLIGTMMIRIFEKQHDSSSACRDFWLRRWFRTLPCYYLFLLVNIGLSQVLPGTGTFEWTYAFFSQNLLLPERQPHFFGESWSLAVDEWFYLIMPLLLIGSVRLMKLSIRQAFFFSALVLICIPFLARLYHTVPSSFFQWDAEIRRITIYHLDATGWGVLAAALSRWYAPWWQRSPALKAGVGALLTLLGLAAIWKLVHSGWQPSVPYAVVNAGSISLMGIGTLLLLPAIVCLRPVAGWLHGLVAKISLYSYTLYLSHFPLLFIIRAVFELDAGSPWPVLLVAAAIWLLLVWGISVLVFSFFEKPVSDLRERITTRVDAKPFGT</sequence>
<proteinExistence type="predicted"/>
<dbReference type="PANTHER" id="PTHR23028">
    <property type="entry name" value="ACETYLTRANSFERASE"/>
    <property type="match status" value="1"/>
</dbReference>
<dbReference type="OrthoDB" id="9767863at2"/>
<dbReference type="PANTHER" id="PTHR23028:SF53">
    <property type="entry name" value="ACYL_TRANSF_3 DOMAIN-CONTAINING PROTEIN"/>
    <property type="match status" value="1"/>
</dbReference>
<dbReference type="GO" id="GO:0016020">
    <property type="term" value="C:membrane"/>
    <property type="evidence" value="ECO:0007669"/>
    <property type="project" value="TreeGrafter"/>
</dbReference>
<evidence type="ECO:0000259" key="1">
    <source>
        <dbReference type="Pfam" id="PF01757"/>
    </source>
</evidence>
<reference evidence="2 3" key="1">
    <citation type="submission" date="2018-06" db="EMBL/GenBank/DDBJ databases">
        <authorList>
            <consortium name="Pathogen Informatics"/>
            <person name="Doyle S."/>
        </authorList>
    </citation>
    <scope>NUCLEOTIDE SEQUENCE [LARGE SCALE GENOMIC DNA]</scope>
    <source>
        <strain evidence="2 3">NCTC10899</strain>
    </source>
</reference>
<dbReference type="GO" id="GO:0009103">
    <property type="term" value="P:lipopolysaccharide biosynthetic process"/>
    <property type="evidence" value="ECO:0007669"/>
    <property type="project" value="TreeGrafter"/>
</dbReference>
<accession>A0A379IP21</accession>
<keyword evidence="2" id="KW-0808">Transferase</keyword>
<dbReference type="GO" id="GO:0016747">
    <property type="term" value="F:acyltransferase activity, transferring groups other than amino-acyl groups"/>
    <property type="evidence" value="ECO:0007669"/>
    <property type="project" value="InterPro"/>
</dbReference>
<gene>
    <name evidence="2" type="ORF">NCTC10899_00647</name>
</gene>
<organism evidence="2 3">
    <name type="scientific">Ectopseudomonas mendocina</name>
    <name type="common">Pseudomonas mendocina</name>
    <dbReference type="NCBI Taxonomy" id="300"/>
    <lineage>
        <taxon>Bacteria</taxon>
        <taxon>Pseudomonadati</taxon>
        <taxon>Pseudomonadota</taxon>
        <taxon>Gammaproteobacteria</taxon>
        <taxon>Pseudomonadales</taxon>
        <taxon>Pseudomonadaceae</taxon>
        <taxon>Ectopseudomonas</taxon>
    </lineage>
</organism>
<dbReference type="Proteomes" id="UP000254260">
    <property type="component" value="Unassembled WGS sequence"/>
</dbReference>
<dbReference type="RefSeq" id="WP_013717804.1">
    <property type="nucleotide sequence ID" value="NZ_CBCRWL010000004.1"/>
</dbReference>